<keyword evidence="7" id="KW-1185">Reference proteome</keyword>
<evidence type="ECO:0000256" key="2">
    <source>
        <dbReference type="ARBA" id="ARBA00022692"/>
    </source>
</evidence>
<feature type="transmembrane region" description="Helical" evidence="5">
    <location>
        <begin position="20"/>
        <end position="36"/>
    </location>
</feature>
<keyword evidence="4 5" id="KW-0472">Membrane</keyword>
<dbReference type="Pfam" id="PF02361">
    <property type="entry name" value="CbiQ"/>
    <property type="match status" value="1"/>
</dbReference>
<dbReference type="eggNOG" id="COG0619">
    <property type="taxonomic scope" value="Bacteria"/>
</dbReference>
<evidence type="ECO:0000256" key="5">
    <source>
        <dbReference type="SAM" id="Phobius"/>
    </source>
</evidence>
<feature type="transmembrane region" description="Helical" evidence="5">
    <location>
        <begin position="150"/>
        <end position="167"/>
    </location>
</feature>
<evidence type="ECO:0000256" key="1">
    <source>
        <dbReference type="ARBA" id="ARBA00004141"/>
    </source>
</evidence>
<reference evidence="6 7" key="2">
    <citation type="journal article" date="2011" name="ISME J.">
        <title>RNA-seq reveals cooperative metabolic interactions between two termite-gut spirochete species in co-culture.</title>
        <authorList>
            <person name="Rosenthal A.Z."/>
            <person name="Matson E.G."/>
            <person name="Eldar A."/>
            <person name="Leadbetter J.R."/>
        </authorList>
    </citation>
    <scope>NUCLEOTIDE SEQUENCE [LARGE SCALE GENOMIC DNA]</scope>
    <source>
        <strain evidence="7">ATCC BAA-888 / DSM 13862 / ZAS-9</strain>
    </source>
</reference>
<feature type="transmembrane region" description="Helical" evidence="5">
    <location>
        <begin position="121"/>
        <end position="138"/>
    </location>
</feature>
<dbReference type="InterPro" id="IPR003339">
    <property type="entry name" value="ABC/ECF_trnsptr_transmembrane"/>
</dbReference>
<protein>
    <submittedName>
        <fullName evidence="6">Cobalt transport protein superfamily</fullName>
    </submittedName>
</protein>
<comment type="subcellular location">
    <subcellularLocation>
        <location evidence="1">Membrane</location>
        <topology evidence="1">Multi-pass membrane protein</topology>
    </subcellularLocation>
</comment>
<reference evidence="7" key="1">
    <citation type="submission" date="2009-12" db="EMBL/GenBank/DDBJ databases">
        <title>Complete sequence of Treponema azotonutricium strain ZAS-9.</title>
        <authorList>
            <person name="Tetu S.G."/>
            <person name="Matson E."/>
            <person name="Ren Q."/>
            <person name="Seshadri R."/>
            <person name="Elbourne L."/>
            <person name="Hassan K.A."/>
            <person name="Durkin A."/>
            <person name="Radune D."/>
            <person name="Mohamoud Y."/>
            <person name="Shay R."/>
            <person name="Jin S."/>
            <person name="Zhang X."/>
            <person name="Lucey K."/>
            <person name="Ballor N.R."/>
            <person name="Ottesen E."/>
            <person name="Rosenthal R."/>
            <person name="Allen A."/>
            <person name="Leadbetter J.R."/>
            <person name="Paulsen I.T."/>
        </authorList>
    </citation>
    <scope>NUCLEOTIDE SEQUENCE [LARGE SCALE GENOMIC DNA]</scope>
    <source>
        <strain evidence="7">ATCC BAA-888 / DSM 13862 / ZAS-9</strain>
    </source>
</reference>
<feature type="transmembrane region" description="Helical" evidence="5">
    <location>
        <begin position="66"/>
        <end position="86"/>
    </location>
</feature>
<evidence type="ECO:0000256" key="4">
    <source>
        <dbReference type="ARBA" id="ARBA00023136"/>
    </source>
</evidence>
<keyword evidence="3 5" id="KW-1133">Transmembrane helix</keyword>
<feature type="transmembrane region" description="Helical" evidence="5">
    <location>
        <begin position="42"/>
        <end position="59"/>
    </location>
</feature>
<organism evidence="6 7">
    <name type="scientific">Leadbettera azotonutricia (strain ATCC BAA-888 / DSM 13862 / ZAS-9)</name>
    <name type="common">Treponema azotonutricium</name>
    <dbReference type="NCBI Taxonomy" id="545695"/>
    <lineage>
        <taxon>Bacteria</taxon>
        <taxon>Pseudomonadati</taxon>
        <taxon>Spirochaetota</taxon>
        <taxon>Spirochaetia</taxon>
        <taxon>Spirochaetales</taxon>
        <taxon>Breznakiellaceae</taxon>
        <taxon>Leadbettera</taxon>
    </lineage>
</organism>
<accession>F5YA99</accession>
<dbReference type="CDD" id="cd16914">
    <property type="entry name" value="EcfT"/>
    <property type="match status" value="1"/>
</dbReference>
<name>F5YA99_LEAAZ</name>
<proteinExistence type="predicted"/>
<dbReference type="STRING" id="545695.TREAZ_0731"/>
<sequence>MSRFMLSYIDRPSPVHSLSGATKLIVFLLWSVLAMAGYDTRIMCVMTVLAIIIFAVSGIKISEMSFILKLLLFFMVLNLVTIYLFAPEQGVSIYGTRHVIAEGKGRFTLTWEQLFYELNVFLKYTTVLPLAMLLIATIQPSEFAASLNRIGVPYTIAYAVSLTFRYIPDVQRDFENISQAQQARGIELSKKQSLLKRFKGTAAILLPLIFSSIDRIDVVSRAMELRSFGKHKKRTWYNYRPFSRGDITVLIIAVLLFALGIWITFKDGSRFWNPFV</sequence>
<dbReference type="AlphaFoldDB" id="F5YA99"/>
<keyword evidence="2 5" id="KW-0812">Transmembrane</keyword>
<dbReference type="GO" id="GO:0005886">
    <property type="term" value="C:plasma membrane"/>
    <property type="evidence" value="ECO:0007669"/>
    <property type="project" value="UniProtKB-ARBA"/>
</dbReference>
<dbReference type="KEGG" id="taz:TREAZ_0731"/>
<dbReference type="EMBL" id="CP001841">
    <property type="protein sequence ID" value="AEF82034.1"/>
    <property type="molecule type" value="Genomic_DNA"/>
</dbReference>
<dbReference type="OrthoDB" id="8635523at2"/>
<evidence type="ECO:0000256" key="3">
    <source>
        <dbReference type="ARBA" id="ARBA00022989"/>
    </source>
</evidence>
<evidence type="ECO:0000313" key="7">
    <source>
        <dbReference type="Proteomes" id="UP000009222"/>
    </source>
</evidence>
<evidence type="ECO:0000313" key="6">
    <source>
        <dbReference type="EMBL" id="AEF82034.1"/>
    </source>
</evidence>
<feature type="transmembrane region" description="Helical" evidence="5">
    <location>
        <begin position="247"/>
        <end position="265"/>
    </location>
</feature>
<dbReference type="RefSeq" id="WP_015711233.1">
    <property type="nucleotide sequence ID" value="NC_015577.1"/>
</dbReference>
<dbReference type="HOGENOM" id="CLU_056469_2_1_12"/>
<dbReference type="PANTHER" id="PTHR33514:SF1">
    <property type="entry name" value="ABC TRANSPORTER PERMEASE"/>
    <property type="match status" value="1"/>
</dbReference>
<gene>
    <name evidence="6" type="ordered locus">TREAZ_0731</name>
</gene>
<dbReference type="InParanoid" id="F5YA99"/>
<dbReference type="PANTHER" id="PTHR33514">
    <property type="entry name" value="PROTEIN ABCI12, CHLOROPLASTIC"/>
    <property type="match status" value="1"/>
</dbReference>
<dbReference type="Proteomes" id="UP000009222">
    <property type="component" value="Chromosome"/>
</dbReference>